<name>C9MM65_9BACT</name>
<dbReference type="Proteomes" id="UP000003327">
    <property type="component" value="Unassembled WGS sequence"/>
</dbReference>
<organism evidence="1 2">
    <name type="scientific">Prevotella veroralis F0319</name>
    <dbReference type="NCBI Taxonomy" id="649761"/>
    <lineage>
        <taxon>Bacteria</taxon>
        <taxon>Pseudomonadati</taxon>
        <taxon>Bacteroidota</taxon>
        <taxon>Bacteroidia</taxon>
        <taxon>Bacteroidales</taxon>
        <taxon>Prevotellaceae</taxon>
        <taxon>Prevotella</taxon>
    </lineage>
</organism>
<proteinExistence type="predicted"/>
<comment type="caution">
    <text evidence="1">The sequence shown here is derived from an EMBL/GenBank/DDBJ whole genome shotgun (WGS) entry which is preliminary data.</text>
</comment>
<reference evidence="1 2" key="1">
    <citation type="submission" date="2009-09" db="EMBL/GenBank/DDBJ databases">
        <authorList>
            <person name="Weinstock G."/>
            <person name="Sodergren E."/>
            <person name="Clifton S."/>
            <person name="Fulton L."/>
            <person name="Fulton B."/>
            <person name="Courtney L."/>
            <person name="Fronick C."/>
            <person name="Harrison M."/>
            <person name="Strong C."/>
            <person name="Farmer C."/>
            <person name="Delahaunty K."/>
            <person name="Markovic C."/>
            <person name="Hall O."/>
            <person name="Minx P."/>
            <person name="Tomlinson C."/>
            <person name="Mitreva M."/>
            <person name="Nelson J."/>
            <person name="Hou S."/>
            <person name="Wollam A."/>
            <person name="Pepin K.H."/>
            <person name="Johnson M."/>
            <person name="Bhonagiri V."/>
            <person name="Nash W.E."/>
            <person name="Warren W."/>
            <person name="Chinwalla A."/>
            <person name="Mardis E.R."/>
            <person name="Wilson R.K."/>
        </authorList>
    </citation>
    <scope>NUCLEOTIDE SEQUENCE [LARGE SCALE GENOMIC DNA]</scope>
    <source>
        <strain evidence="1 2">F0319</strain>
    </source>
</reference>
<dbReference type="AlphaFoldDB" id="C9MM65"/>
<accession>C9MM65</accession>
<keyword evidence="2" id="KW-1185">Reference proteome</keyword>
<gene>
    <name evidence="1" type="ORF">HMPREF0973_00694</name>
</gene>
<sequence length="40" mass="4478">MVCINGNRDFERTDEGVCPYFGVALQPPCSYISSIIEICH</sequence>
<dbReference type="STRING" id="649761.HMPREF0973_00694"/>
<evidence type="ECO:0000313" key="2">
    <source>
        <dbReference type="Proteomes" id="UP000003327"/>
    </source>
</evidence>
<dbReference type="HOGENOM" id="CLU_3294592_0_0_10"/>
<dbReference type="EMBL" id="ACVA01000013">
    <property type="protein sequence ID" value="EEX19749.1"/>
    <property type="molecule type" value="Genomic_DNA"/>
</dbReference>
<protein>
    <submittedName>
        <fullName evidence="1">Uncharacterized protein</fullName>
    </submittedName>
</protein>
<evidence type="ECO:0000313" key="1">
    <source>
        <dbReference type="EMBL" id="EEX19749.1"/>
    </source>
</evidence>